<organism evidence="2">
    <name type="scientific">marine sediment metagenome</name>
    <dbReference type="NCBI Taxonomy" id="412755"/>
    <lineage>
        <taxon>unclassified sequences</taxon>
        <taxon>metagenomes</taxon>
        <taxon>ecological metagenomes</taxon>
    </lineage>
</organism>
<keyword evidence="1" id="KW-0472">Membrane</keyword>
<feature type="transmembrane region" description="Helical" evidence="1">
    <location>
        <begin position="148"/>
        <end position="166"/>
    </location>
</feature>
<protein>
    <submittedName>
        <fullName evidence="2">Uncharacterized protein</fullName>
    </submittedName>
</protein>
<evidence type="ECO:0000313" key="2">
    <source>
        <dbReference type="EMBL" id="GAI40193.1"/>
    </source>
</evidence>
<sequence>IDEIDKIKNINQLANDLNTIYRKTMIPIIIISLRRNIVEQMTSDVRKTLFFERIKLPSYNALELKDILKSRIKMIEKKLPGFDEGTINYISAIAARQGSARVLMNITLKCLQKNNFTKKFIEQIYMEMMKEDWVDFVNDINETEKECYLFFFFFFPPLAIFASQRFPSPSM</sequence>
<gene>
    <name evidence="2" type="ORF">S06H3_46345</name>
</gene>
<evidence type="ECO:0000256" key="1">
    <source>
        <dbReference type="SAM" id="Phobius"/>
    </source>
</evidence>
<keyword evidence="1" id="KW-1133">Transmembrane helix</keyword>
<proteinExistence type="predicted"/>
<name>X1N999_9ZZZZ</name>
<dbReference type="Gene3D" id="1.10.8.60">
    <property type="match status" value="1"/>
</dbReference>
<dbReference type="AlphaFoldDB" id="X1N999"/>
<keyword evidence="1" id="KW-0812">Transmembrane</keyword>
<accession>X1N999</accession>
<comment type="caution">
    <text evidence="2">The sequence shown here is derived from an EMBL/GenBank/DDBJ whole genome shotgun (WGS) entry which is preliminary data.</text>
</comment>
<dbReference type="EMBL" id="BARV01029020">
    <property type="protein sequence ID" value="GAI40193.1"/>
    <property type="molecule type" value="Genomic_DNA"/>
</dbReference>
<dbReference type="InterPro" id="IPR027417">
    <property type="entry name" value="P-loop_NTPase"/>
</dbReference>
<dbReference type="SUPFAM" id="SSF52540">
    <property type="entry name" value="P-loop containing nucleoside triphosphate hydrolases"/>
    <property type="match status" value="1"/>
</dbReference>
<feature type="non-terminal residue" evidence="2">
    <location>
        <position position="1"/>
    </location>
</feature>
<reference evidence="2" key="1">
    <citation type="journal article" date="2014" name="Front. Microbiol.">
        <title>High frequency of phylogenetically diverse reductive dehalogenase-homologous genes in deep subseafloor sedimentary metagenomes.</title>
        <authorList>
            <person name="Kawai M."/>
            <person name="Futagami T."/>
            <person name="Toyoda A."/>
            <person name="Takaki Y."/>
            <person name="Nishi S."/>
            <person name="Hori S."/>
            <person name="Arai W."/>
            <person name="Tsubouchi T."/>
            <person name="Morono Y."/>
            <person name="Uchiyama I."/>
            <person name="Ito T."/>
            <person name="Fujiyama A."/>
            <person name="Inagaki F."/>
            <person name="Takami H."/>
        </authorList>
    </citation>
    <scope>NUCLEOTIDE SEQUENCE</scope>
    <source>
        <strain evidence="2">Expedition CK06-06</strain>
    </source>
</reference>